<evidence type="ECO:0000313" key="3">
    <source>
        <dbReference type="Proteomes" id="UP000217790"/>
    </source>
</evidence>
<protein>
    <submittedName>
        <fullName evidence="2">Uncharacterized protein</fullName>
    </submittedName>
</protein>
<dbReference type="Proteomes" id="UP000217790">
    <property type="component" value="Unassembled WGS sequence"/>
</dbReference>
<evidence type="ECO:0000313" key="2">
    <source>
        <dbReference type="EMBL" id="PBK90122.1"/>
    </source>
</evidence>
<feature type="compositionally biased region" description="Basic and acidic residues" evidence="1">
    <location>
        <begin position="22"/>
        <end position="34"/>
    </location>
</feature>
<gene>
    <name evidence="2" type="ORF">ARMGADRAFT_305765</name>
</gene>
<keyword evidence="3" id="KW-1185">Reference proteome</keyword>
<feature type="region of interest" description="Disordered" evidence="1">
    <location>
        <begin position="1"/>
        <end position="82"/>
    </location>
</feature>
<dbReference type="EMBL" id="KZ293666">
    <property type="protein sequence ID" value="PBK90122.1"/>
    <property type="molecule type" value="Genomic_DNA"/>
</dbReference>
<organism evidence="2 3">
    <name type="scientific">Armillaria gallica</name>
    <name type="common">Bulbous honey fungus</name>
    <name type="synonym">Armillaria bulbosa</name>
    <dbReference type="NCBI Taxonomy" id="47427"/>
    <lineage>
        <taxon>Eukaryota</taxon>
        <taxon>Fungi</taxon>
        <taxon>Dikarya</taxon>
        <taxon>Basidiomycota</taxon>
        <taxon>Agaricomycotina</taxon>
        <taxon>Agaricomycetes</taxon>
        <taxon>Agaricomycetidae</taxon>
        <taxon>Agaricales</taxon>
        <taxon>Marasmiineae</taxon>
        <taxon>Physalacriaceae</taxon>
        <taxon>Armillaria</taxon>
    </lineage>
</organism>
<dbReference type="AlphaFoldDB" id="A0A2H3DFC0"/>
<proteinExistence type="predicted"/>
<evidence type="ECO:0000256" key="1">
    <source>
        <dbReference type="SAM" id="MobiDB-lite"/>
    </source>
</evidence>
<name>A0A2H3DFC0_ARMGA</name>
<accession>A0A2H3DFC0</accession>
<feature type="compositionally biased region" description="Acidic residues" evidence="1">
    <location>
        <begin position="72"/>
        <end position="82"/>
    </location>
</feature>
<sequence length="82" mass="9629">MTSHKQRRLNETEHAMIQTEHGQGEKRHATKTGEPKMMPRMKRKIGFGDKGDEEEREMDKGQMKRAKKVKEEELEEGEEMST</sequence>
<dbReference type="InParanoid" id="A0A2H3DFC0"/>
<reference evidence="3" key="1">
    <citation type="journal article" date="2017" name="Nat. Ecol. Evol.">
        <title>Genome expansion and lineage-specific genetic innovations in the forest pathogenic fungi Armillaria.</title>
        <authorList>
            <person name="Sipos G."/>
            <person name="Prasanna A.N."/>
            <person name="Walter M.C."/>
            <person name="O'Connor E."/>
            <person name="Balint B."/>
            <person name="Krizsan K."/>
            <person name="Kiss B."/>
            <person name="Hess J."/>
            <person name="Varga T."/>
            <person name="Slot J."/>
            <person name="Riley R."/>
            <person name="Boka B."/>
            <person name="Rigling D."/>
            <person name="Barry K."/>
            <person name="Lee J."/>
            <person name="Mihaltcheva S."/>
            <person name="LaButti K."/>
            <person name="Lipzen A."/>
            <person name="Waldron R."/>
            <person name="Moloney N.M."/>
            <person name="Sperisen C."/>
            <person name="Kredics L."/>
            <person name="Vagvoelgyi C."/>
            <person name="Patrignani A."/>
            <person name="Fitzpatrick D."/>
            <person name="Nagy I."/>
            <person name="Doyle S."/>
            <person name="Anderson J.B."/>
            <person name="Grigoriev I.V."/>
            <person name="Gueldener U."/>
            <person name="Muensterkoetter M."/>
            <person name="Nagy L.G."/>
        </authorList>
    </citation>
    <scope>NUCLEOTIDE SEQUENCE [LARGE SCALE GENOMIC DNA]</scope>
    <source>
        <strain evidence="3">Ar21-2</strain>
    </source>
</reference>